<organism evidence="8 9">
    <name type="scientific">Pelagibius litoralis</name>
    <dbReference type="NCBI Taxonomy" id="374515"/>
    <lineage>
        <taxon>Bacteria</taxon>
        <taxon>Pseudomonadati</taxon>
        <taxon>Pseudomonadota</taxon>
        <taxon>Alphaproteobacteria</taxon>
        <taxon>Rhodospirillales</taxon>
        <taxon>Rhodovibrionaceae</taxon>
        <taxon>Pelagibius</taxon>
    </lineage>
</organism>
<feature type="transmembrane region" description="Helical" evidence="6">
    <location>
        <begin position="90"/>
        <end position="116"/>
    </location>
</feature>
<evidence type="ECO:0000313" key="9">
    <source>
        <dbReference type="Proteomes" id="UP000761264"/>
    </source>
</evidence>
<keyword evidence="9" id="KW-1185">Reference proteome</keyword>
<keyword evidence="2 6" id="KW-1003">Cell membrane</keyword>
<evidence type="ECO:0000256" key="3">
    <source>
        <dbReference type="ARBA" id="ARBA00022692"/>
    </source>
</evidence>
<evidence type="ECO:0000256" key="2">
    <source>
        <dbReference type="ARBA" id="ARBA00022475"/>
    </source>
</evidence>
<keyword evidence="3 6" id="KW-0812">Transmembrane</keyword>
<gene>
    <name evidence="8" type="ORF">HBA54_04350</name>
</gene>
<dbReference type="GO" id="GO:0005886">
    <property type="term" value="C:plasma membrane"/>
    <property type="evidence" value="ECO:0007669"/>
    <property type="project" value="UniProtKB-SubCell"/>
</dbReference>
<evidence type="ECO:0000256" key="6">
    <source>
        <dbReference type="RuleBase" id="RU366058"/>
    </source>
</evidence>
<feature type="transmembrane region" description="Helical" evidence="6">
    <location>
        <begin position="59"/>
        <end position="78"/>
    </location>
</feature>
<feature type="transmembrane region" description="Helical" evidence="6">
    <location>
        <begin position="143"/>
        <end position="168"/>
    </location>
</feature>
<feature type="transmembrane region" description="Helical" evidence="6">
    <location>
        <begin position="217"/>
        <end position="234"/>
    </location>
</feature>
<dbReference type="AlphaFoldDB" id="A0A967CB03"/>
<dbReference type="InterPro" id="IPR032816">
    <property type="entry name" value="VTT_dom"/>
</dbReference>
<comment type="subcellular location">
    <subcellularLocation>
        <location evidence="1 6">Cell membrane</location>
        <topology evidence="1 6">Multi-pass membrane protein</topology>
    </subcellularLocation>
</comment>
<protein>
    <recommendedName>
        <fullName evidence="6">TVP38/TMEM64 family membrane protein</fullName>
    </recommendedName>
</protein>
<proteinExistence type="inferred from homology"/>
<comment type="similarity">
    <text evidence="6">Belongs to the TVP38/TMEM64 family.</text>
</comment>
<evidence type="ECO:0000256" key="1">
    <source>
        <dbReference type="ARBA" id="ARBA00004651"/>
    </source>
</evidence>
<reference evidence="8" key="1">
    <citation type="submission" date="2020-03" db="EMBL/GenBank/DDBJ databases">
        <title>Genome of Pelagibius litoralis DSM 21314T.</title>
        <authorList>
            <person name="Wang G."/>
        </authorList>
    </citation>
    <scope>NUCLEOTIDE SEQUENCE</scope>
    <source>
        <strain evidence="8">DSM 21314</strain>
    </source>
</reference>
<feature type="transmembrane region" description="Helical" evidence="6">
    <location>
        <begin position="175"/>
        <end position="197"/>
    </location>
</feature>
<feature type="domain" description="VTT" evidence="7">
    <location>
        <begin position="81"/>
        <end position="195"/>
    </location>
</feature>
<dbReference type="PANTHER" id="PTHR12677">
    <property type="entry name" value="GOLGI APPARATUS MEMBRANE PROTEIN TVP38-RELATED"/>
    <property type="match status" value="1"/>
</dbReference>
<evidence type="ECO:0000256" key="4">
    <source>
        <dbReference type="ARBA" id="ARBA00022989"/>
    </source>
</evidence>
<evidence type="ECO:0000313" key="8">
    <source>
        <dbReference type="EMBL" id="NIA67814.1"/>
    </source>
</evidence>
<comment type="caution">
    <text evidence="8">The sequence shown here is derived from an EMBL/GenBank/DDBJ whole genome shotgun (WGS) entry which is preliminary data.</text>
</comment>
<keyword evidence="5 6" id="KW-0472">Membrane</keyword>
<evidence type="ECO:0000259" key="7">
    <source>
        <dbReference type="Pfam" id="PF09335"/>
    </source>
</evidence>
<dbReference type="EMBL" id="JAAQPH010000003">
    <property type="protein sequence ID" value="NIA67814.1"/>
    <property type="molecule type" value="Genomic_DNA"/>
</dbReference>
<accession>A0A967CB03</accession>
<dbReference type="Proteomes" id="UP000761264">
    <property type="component" value="Unassembled WGS sequence"/>
</dbReference>
<dbReference type="InterPro" id="IPR015414">
    <property type="entry name" value="TMEM64"/>
</dbReference>
<sequence>MPQAANAGRKASIAKRFLPLAVLLGAIGTAFALGLHEHLSIDTLREHRAVLNAFVADNALLAGLAFIAVYALSTALSLPGGVILTVAGGFLFGVTFGVAYVLVAATLGATAVFLIARSALGSALRDRAGPFLQRMEEGFRENALSYLLVLRLIPLFPFFIVNLVPAFLGVSLRTYVFATFVGIIPGTVVFILAGAGLGSVFDQGGDFTVGSVLTPEIIAGLVGLSLLSLLPVAYKRFKAKRAA</sequence>
<dbReference type="PANTHER" id="PTHR12677:SF59">
    <property type="entry name" value="GOLGI APPARATUS MEMBRANE PROTEIN TVP38-RELATED"/>
    <property type="match status" value="1"/>
</dbReference>
<evidence type="ECO:0000256" key="5">
    <source>
        <dbReference type="ARBA" id="ARBA00023136"/>
    </source>
</evidence>
<keyword evidence="4 6" id="KW-1133">Transmembrane helix</keyword>
<name>A0A967CB03_9PROT</name>
<dbReference type="Pfam" id="PF09335">
    <property type="entry name" value="VTT_dom"/>
    <property type="match status" value="1"/>
</dbReference>